<name>A0A0D2VYB1_CAPO3</name>
<dbReference type="eggNOG" id="KOG1271">
    <property type="taxonomic scope" value="Eukaryota"/>
</dbReference>
<keyword evidence="1 5" id="KW-0963">Cytoplasm</keyword>
<dbReference type="InterPro" id="IPR025714">
    <property type="entry name" value="Methyltranfer_dom"/>
</dbReference>
<gene>
    <name evidence="8" type="ORF">CAOG_006971</name>
</gene>
<dbReference type="RefSeq" id="XP_004343695.2">
    <property type="nucleotide sequence ID" value="XM_004343645.2"/>
</dbReference>
<protein>
    <recommendedName>
        <fullName evidence="5">Protein-lysine N-methyltransferase CAOG_006971</fullName>
        <ecNumber evidence="5">2.1.1.-</ecNumber>
    </recommendedName>
</protein>
<dbReference type="EMBL" id="KE346372">
    <property type="protein sequence ID" value="KJE96692.1"/>
    <property type="molecule type" value="Genomic_DNA"/>
</dbReference>
<dbReference type="Proteomes" id="UP000008743">
    <property type="component" value="Unassembled WGS sequence"/>
</dbReference>
<dbReference type="GO" id="GO:0032259">
    <property type="term" value="P:methylation"/>
    <property type="evidence" value="ECO:0007669"/>
    <property type="project" value="UniProtKB-KW"/>
</dbReference>
<evidence type="ECO:0000313" key="9">
    <source>
        <dbReference type="Proteomes" id="UP000008743"/>
    </source>
</evidence>
<keyword evidence="3 5" id="KW-0808">Transferase</keyword>
<feature type="domain" description="Methyltransferase" evidence="7">
    <location>
        <begin position="63"/>
        <end position="233"/>
    </location>
</feature>
<keyword evidence="2 5" id="KW-0489">Methyltransferase</keyword>
<evidence type="ECO:0000256" key="2">
    <source>
        <dbReference type="ARBA" id="ARBA00022603"/>
    </source>
</evidence>
<dbReference type="CDD" id="cd02440">
    <property type="entry name" value="AdoMet_MTases"/>
    <property type="match status" value="1"/>
</dbReference>
<keyword evidence="9" id="KW-1185">Reference proteome</keyword>
<accession>A0A0D2VYB1</accession>
<comment type="similarity">
    <text evidence="5">Belongs to the class I-like SAM-binding methyltransferase superfamily. EFM4 family.</text>
</comment>
<reference evidence="9" key="1">
    <citation type="submission" date="2011-02" db="EMBL/GenBank/DDBJ databases">
        <title>The Genome Sequence of Capsaspora owczarzaki ATCC 30864.</title>
        <authorList>
            <person name="Russ C."/>
            <person name="Cuomo C."/>
            <person name="Burger G."/>
            <person name="Gray M.W."/>
            <person name="Holland P.W.H."/>
            <person name="King N."/>
            <person name="Lang F.B.F."/>
            <person name="Roger A.J."/>
            <person name="Ruiz-Trillo I."/>
            <person name="Young S.K."/>
            <person name="Zeng Q."/>
            <person name="Gargeya S."/>
            <person name="Alvarado L."/>
            <person name="Berlin A."/>
            <person name="Chapman S.B."/>
            <person name="Chen Z."/>
            <person name="Freedman E."/>
            <person name="Gellesch M."/>
            <person name="Goldberg J."/>
            <person name="Griggs A."/>
            <person name="Gujja S."/>
            <person name="Heilman E."/>
            <person name="Heiman D."/>
            <person name="Howarth C."/>
            <person name="Mehta T."/>
            <person name="Neiman D."/>
            <person name="Pearson M."/>
            <person name="Roberts A."/>
            <person name="Saif S."/>
            <person name="Shea T."/>
            <person name="Shenoy N."/>
            <person name="Sisk P."/>
            <person name="Stolte C."/>
            <person name="Sykes S."/>
            <person name="White J."/>
            <person name="Yandava C."/>
            <person name="Haas B."/>
            <person name="Nusbaum C."/>
            <person name="Birren B."/>
        </authorList>
    </citation>
    <scope>NUCLEOTIDE SEQUENCE</scope>
    <source>
        <strain evidence="9">ATCC 30864</strain>
    </source>
</reference>
<dbReference type="InParanoid" id="A0A0D2VYB1"/>
<comment type="subcellular location">
    <subcellularLocation>
        <location evidence="5">Cytoplasm</location>
    </subcellularLocation>
</comment>
<evidence type="ECO:0000313" key="8">
    <source>
        <dbReference type="EMBL" id="KJE96692.1"/>
    </source>
</evidence>
<dbReference type="STRING" id="595528.A0A0D2VYB1"/>
<dbReference type="OrthoDB" id="10069295at2759"/>
<dbReference type="Pfam" id="PF13847">
    <property type="entry name" value="Methyltransf_31"/>
    <property type="match status" value="1"/>
</dbReference>
<evidence type="ECO:0000256" key="3">
    <source>
        <dbReference type="ARBA" id="ARBA00022679"/>
    </source>
</evidence>
<dbReference type="PhylomeDB" id="A0A0D2VYB1"/>
<keyword evidence="4 5" id="KW-0949">S-adenosyl-L-methionine</keyword>
<evidence type="ECO:0000256" key="4">
    <source>
        <dbReference type="ARBA" id="ARBA00022691"/>
    </source>
</evidence>
<dbReference type="GO" id="GO:0016279">
    <property type="term" value="F:protein-lysine N-methyltransferase activity"/>
    <property type="evidence" value="ECO:0007669"/>
    <property type="project" value="UniProtKB-UniRule"/>
</dbReference>
<dbReference type="InterPro" id="IPR026635">
    <property type="entry name" value="Efm4/METTL10"/>
</dbReference>
<comment type="function">
    <text evidence="5">S-adenosyl-L-methionine-dependent protein-lysine N-methyltransferase that methylates elongation factor 1-alpha.</text>
</comment>
<evidence type="ECO:0000256" key="6">
    <source>
        <dbReference type="SAM" id="MobiDB-lite"/>
    </source>
</evidence>
<dbReference type="PANTHER" id="PTHR12843:SF5">
    <property type="entry name" value="EEF1A LYSINE METHYLTRANSFERASE 2"/>
    <property type="match status" value="1"/>
</dbReference>
<organism evidence="8 9">
    <name type="scientific">Capsaspora owczarzaki (strain ATCC 30864)</name>
    <dbReference type="NCBI Taxonomy" id="595528"/>
    <lineage>
        <taxon>Eukaryota</taxon>
        <taxon>Filasterea</taxon>
        <taxon>Capsaspora</taxon>
    </lineage>
</organism>
<dbReference type="EC" id="2.1.1.-" evidence="5"/>
<proteinExistence type="inferred from homology"/>
<dbReference type="FunCoup" id="A0A0D2VYB1">
    <property type="interactions" value="385"/>
</dbReference>
<feature type="region of interest" description="Disordered" evidence="6">
    <location>
        <begin position="173"/>
        <end position="201"/>
    </location>
</feature>
<evidence type="ECO:0000256" key="1">
    <source>
        <dbReference type="ARBA" id="ARBA00022490"/>
    </source>
</evidence>
<sequence>MADDAAEIAPEPSKLGTREYWDQVYEREVGNFDERGDVGEVWFGMDAVESVVDWIQDDARLPKHLSVVDIGCGNGVSLVELARVGFKSLLGIDYSEPAIELARKVAAADELDIDYQVFDFINDDVSALQNDKNRFPFDLCIDKGTYDAISLAQNSASARAAYVRQVHALCSQAVKPRPPSDDDDENADEEEEDDDDDRRRKLSPRTTGLFIITSCNWTNDELKAAFASHFTTYAVIKYRVFEFGGKKGSSISTVIFAPKPPSEL</sequence>
<evidence type="ECO:0000259" key="7">
    <source>
        <dbReference type="Pfam" id="PF13847"/>
    </source>
</evidence>
<dbReference type="PANTHER" id="PTHR12843">
    <property type="entry name" value="PROTEIN-LYSINE N-METHYLTRANSFERASE METTL10"/>
    <property type="match status" value="1"/>
</dbReference>
<evidence type="ECO:0000256" key="5">
    <source>
        <dbReference type="HAMAP-Rule" id="MF_03188"/>
    </source>
</evidence>
<feature type="compositionally biased region" description="Acidic residues" evidence="6">
    <location>
        <begin position="181"/>
        <end position="196"/>
    </location>
</feature>
<dbReference type="Gene3D" id="3.40.50.150">
    <property type="entry name" value="Vaccinia Virus protein VP39"/>
    <property type="match status" value="1"/>
</dbReference>
<dbReference type="GO" id="GO:0005737">
    <property type="term" value="C:cytoplasm"/>
    <property type="evidence" value="ECO:0007669"/>
    <property type="project" value="UniProtKB-SubCell"/>
</dbReference>
<dbReference type="InterPro" id="IPR029063">
    <property type="entry name" value="SAM-dependent_MTases_sf"/>
</dbReference>
<dbReference type="SUPFAM" id="SSF53335">
    <property type="entry name" value="S-adenosyl-L-methionine-dependent methyltransferases"/>
    <property type="match status" value="1"/>
</dbReference>
<dbReference type="AlphaFoldDB" id="A0A0D2VYB1"/>
<dbReference type="HAMAP" id="MF_03188">
    <property type="entry name" value="Methyltr_EFM4"/>
    <property type="match status" value="1"/>
</dbReference>